<organism evidence="3 4">
    <name type="scientific">Jeotgalibacillus proteolyticus</name>
    <dbReference type="NCBI Taxonomy" id="2082395"/>
    <lineage>
        <taxon>Bacteria</taxon>
        <taxon>Bacillati</taxon>
        <taxon>Bacillota</taxon>
        <taxon>Bacilli</taxon>
        <taxon>Bacillales</taxon>
        <taxon>Caryophanaceae</taxon>
        <taxon>Jeotgalibacillus</taxon>
    </lineage>
</organism>
<feature type="transmembrane region" description="Helical" evidence="1">
    <location>
        <begin position="46"/>
        <end position="64"/>
    </location>
</feature>
<keyword evidence="4" id="KW-1185">Reference proteome</keyword>
<proteinExistence type="predicted"/>
<dbReference type="Proteomes" id="UP000239047">
    <property type="component" value="Unassembled WGS sequence"/>
</dbReference>
<name>A0A2S5G9C4_9BACL</name>
<evidence type="ECO:0000313" key="4">
    <source>
        <dbReference type="Proteomes" id="UP000239047"/>
    </source>
</evidence>
<dbReference type="AlphaFoldDB" id="A0A2S5G9C4"/>
<evidence type="ECO:0000313" key="3">
    <source>
        <dbReference type="EMBL" id="PPA69588.1"/>
    </source>
</evidence>
<reference evidence="3 4" key="1">
    <citation type="submission" date="2018-02" db="EMBL/GenBank/DDBJ databases">
        <title>Jeotgalibacillus proteolyticum sp. nov. a protease producing bacterium isolated from ocean sediments of Laizhou Bay.</title>
        <authorList>
            <person name="Li Y."/>
        </authorList>
    </citation>
    <scope>NUCLEOTIDE SEQUENCE [LARGE SCALE GENOMIC DNA]</scope>
    <source>
        <strain evidence="3 4">22-7</strain>
    </source>
</reference>
<evidence type="ECO:0000256" key="1">
    <source>
        <dbReference type="SAM" id="Phobius"/>
    </source>
</evidence>
<dbReference type="RefSeq" id="WP_104058581.1">
    <property type="nucleotide sequence ID" value="NZ_PREZ01000005.1"/>
</dbReference>
<dbReference type="Pfam" id="PF04892">
    <property type="entry name" value="VanZ"/>
    <property type="match status" value="1"/>
</dbReference>
<keyword evidence="1" id="KW-0812">Transmembrane</keyword>
<feature type="transmembrane region" description="Helical" evidence="1">
    <location>
        <begin position="71"/>
        <end position="87"/>
    </location>
</feature>
<dbReference type="InterPro" id="IPR006976">
    <property type="entry name" value="VanZ-like"/>
</dbReference>
<protein>
    <recommendedName>
        <fullName evidence="2">VanZ-like domain-containing protein</fullName>
    </recommendedName>
</protein>
<dbReference type="EMBL" id="PREZ01000005">
    <property type="protein sequence ID" value="PPA69588.1"/>
    <property type="molecule type" value="Genomic_DNA"/>
</dbReference>
<evidence type="ECO:0000259" key="2">
    <source>
        <dbReference type="Pfam" id="PF04892"/>
    </source>
</evidence>
<feature type="domain" description="VanZ-like" evidence="2">
    <location>
        <begin position="11"/>
        <end position="119"/>
    </location>
</feature>
<keyword evidence="1" id="KW-0472">Membrane</keyword>
<accession>A0A2S5G9C4</accession>
<comment type="caution">
    <text evidence="3">The sequence shown here is derived from an EMBL/GenBank/DDBJ whole genome shotgun (WGS) entry which is preliminary data.</text>
</comment>
<dbReference type="NCBIfam" id="NF037970">
    <property type="entry name" value="vanZ_1"/>
    <property type="match status" value="1"/>
</dbReference>
<sequence>MKRWLKIFVTLLPFLYMILIWALSSLPHDVVFKLQNDLADQFIKESMHVVEFAILHFLFVIALLAHGKLTTTTHLIAAVFAAFYGLLDEIHQAFVPTRSATLIDAIKDLAGVLVVYILIQRAYFIKKNGFLGKRLQSFEKWIRHTKKRSSTEA</sequence>
<keyword evidence="1" id="KW-1133">Transmembrane helix</keyword>
<gene>
    <name evidence="3" type="ORF">C4B60_13650</name>
</gene>
<dbReference type="OrthoDB" id="291892at2"/>
<feature type="transmembrane region" description="Helical" evidence="1">
    <location>
        <begin position="99"/>
        <end position="119"/>
    </location>
</feature>
<feature type="transmembrane region" description="Helical" evidence="1">
    <location>
        <begin position="7"/>
        <end position="26"/>
    </location>
</feature>